<evidence type="ECO:0000259" key="18">
    <source>
        <dbReference type="Pfam" id="PF07715"/>
    </source>
</evidence>
<evidence type="ECO:0000259" key="17">
    <source>
        <dbReference type="Pfam" id="PF00593"/>
    </source>
</evidence>
<keyword evidence="10 15" id="KW-0798">TonB box</keyword>
<evidence type="ECO:0000256" key="14">
    <source>
        <dbReference type="PROSITE-ProRule" id="PRU01360"/>
    </source>
</evidence>
<dbReference type="Gene3D" id="2.170.130.10">
    <property type="entry name" value="TonB-dependent receptor, plug domain"/>
    <property type="match status" value="1"/>
</dbReference>
<dbReference type="InterPro" id="IPR000531">
    <property type="entry name" value="Beta-barrel_TonB"/>
</dbReference>
<accession>A0A9X2HHG0</accession>
<evidence type="ECO:0000256" key="11">
    <source>
        <dbReference type="ARBA" id="ARBA00023136"/>
    </source>
</evidence>
<dbReference type="GO" id="GO:0038023">
    <property type="term" value="F:signaling receptor activity"/>
    <property type="evidence" value="ECO:0007669"/>
    <property type="project" value="InterPro"/>
</dbReference>
<keyword evidence="7 16" id="KW-0732">Signal</keyword>
<reference evidence="19" key="1">
    <citation type="submission" date="2022-05" db="EMBL/GenBank/DDBJ databases">
        <title>Sphingomonas sp. strain MG17 Genome sequencing and assembly.</title>
        <authorList>
            <person name="Kim I."/>
        </authorList>
    </citation>
    <scope>NUCLEOTIDE SEQUENCE</scope>
    <source>
        <strain evidence="19">MG17</strain>
    </source>
</reference>
<keyword evidence="11 14" id="KW-0472">Membrane</keyword>
<keyword evidence="6 14" id="KW-0812">Transmembrane</keyword>
<keyword evidence="12 19" id="KW-0675">Receptor</keyword>
<evidence type="ECO:0000256" key="16">
    <source>
        <dbReference type="SAM" id="SignalP"/>
    </source>
</evidence>
<dbReference type="EMBL" id="JAMLDX010000007">
    <property type="protein sequence ID" value="MCP3730898.1"/>
    <property type="molecule type" value="Genomic_DNA"/>
</dbReference>
<evidence type="ECO:0000313" key="19">
    <source>
        <dbReference type="EMBL" id="MCP3730898.1"/>
    </source>
</evidence>
<dbReference type="InterPro" id="IPR012910">
    <property type="entry name" value="Plug_dom"/>
</dbReference>
<feature type="domain" description="TonB-dependent receptor-like beta-barrel" evidence="17">
    <location>
        <begin position="231"/>
        <end position="666"/>
    </location>
</feature>
<dbReference type="CDD" id="cd01347">
    <property type="entry name" value="ligand_gated_channel"/>
    <property type="match status" value="1"/>
</dbReference>
<evidence type="ECO:0000256" key="8">
    <source>
        <dbReference type="ARBA" id="ARBA00023004"/>
    </source>
</evidence>
<dbReference type="Proteomes" id="UP001139451">
    <property type="component" value="Unassembled WGS sequence"/>
</dbReference>
<evidence type="ECO:0000256" key="6">
    <source>
        <dbReference type="ARBA" id="ARBA00022692"/>
    </source>
</evidence>
<dbReference type="Pfam" id="PF00593">
    <property type="entry name" value="TonB_dep_Rec_b-barrel"/>
    <property type="match status" value="1"/>
</dbReference>
<dbReference type="PROSITE" id="PS52016">
    <property type="entry name" value="TONB_DEPENDENT_REC_3"/>
    <property type="match status" value="1"/>
</dbReference>
<dbReference type="PANTHER" id="PTHR32552">
    <property type="entry name" value="FERRICHROME IRON RECEPTOR-RELATED"/>
    <property type="match status" value="1"/>
</dbReference>
<evidence type="ECO:0000256" key="1">
    <source>
        <dbReference type="ARBA" id="ARBA00004571"/>
    </source>
</evidence>
<gene>
    <name evidence="19" type="ORF">M9978_10700</name>
</gene>
<keyword evidence="4 14" id="KW-1134">Transmembrane beta strand</keyword>
<name>A0A9X2HHG0_9SPHN</name>
<dbReference type="GO" id="GO:0015344">
    <property type="term" value="F:siderophore uptake transmembrane transporter activity"/>
    <property type="evidence" value="ECO:0007669"/>
    <property type="project" value="TreeGrafter"/>
</dbReference>
<keyword evidence="9" id="KW-0406">Ion transport</keyword>
<feature type="domain" description="TonB-dependent receptor plug" evidence="18">
    <location>
        <begin position="63"/>
        <end position="159"/>
    </location>
</feature>
<comment type="similarity">
    <text evidence="2 14 15">Belongs to the TonB-dependent receptor family.</text>
</comment>
<keyword evidence="5" id="KW-0410">Iron transport</keyword>
<dbReference type="SUPFAM" id="SSF56935">
    <property type="entry name" value="Porins"/>
    <property type="match status" value="1"/>
</dbReference>
<evidence type="ECO:0000256" key="9">
    <source>
        <dbReference type="ARBA" id="ARBA00023065"/>
    </source>
</evidence>
<dbReference type="NCBIfam" id="TIGR01783">
    <property type="entry name" value="TonB-siderophor"/>
    <property type="match status" value="1"/>
</dbReference>
<evidence type="ECO:0000256" key="5">
    <source>
        <dbReference type="ARBA" id="ARBA00022496"/>
    </source>
</evidence>
<evidence type="ECO:0000256" key="15">
    <source>
        <dbReference type="RuleBase" id="RU003357"/>
    </source>
</evidence>
<feature type="chain" id="PRO_5040755087" evidence="16">
    <location>
        <begin position="32"/>
        <end position="697"/>
    </location>
</feature>
<feature type="signal peptide" evidence="16">
    <location>
        <begin position="1"/>
        <end position="31"/>
    </location>
</feature>
<organism evidence="19 20">
    <name type="scientific">Sphingomonas tagetis</name>
    <dbReference type="NCBI Taxonomy" id="2949092"/>
    <lineage>
        <taxon>Bacteria</taxon>
        <taxon>Pseudomonadati</taxon>
        <taxon>Pseudomonadota</taxon>
        <taxon>Alphaproteobacteria</taxon>
        <taxon>Sphingomonadales</taxon>
        <taxon>Sphingomonadaceae</taxon>
        <taxon>Sphingomonas</taxon>
    </lineage>
</organism>
<dbReference type="AlphaFoldDB" id="A0A9X2HHG0"/>
<evidence type="ECO:0000256" key="2">
    <source>
        <dbReference type="ARBA" id="ARBA00009810"/>
    </source>
</evidence>
<evidence type="ECO:0000256" key="3">
    <source>
        <dbReference type="ARBA" id="ARBA00022448"/>
    </source>
</evidence>
<dbReference type="GO" id="GO:0009279">
    <property type="term" value="C:cell outer membrane"/>
    <property type="evidence" value="ECO:0007669"/>
    <property type="project" value="UniProtKB-SubCell"/>
</dbReference>
<keyword evidence="13 14" id="KW-0998">Cell outer membrane</keyword>
<dbReference type="Pfam" id="PF07715">
    <property type="entry name" value="Plug"/>
    <property type="match status" value="1"/>
</dbReference>
<evidence type="ECO:0000256" key="12">
    <source>
        <dbReference type="ARBA" id="ARBA00023170"/>
    </source>
</evidence>
<keyword evidence="8" id="KW-0408">Iron</keyword>
<dbReference type="PANTHER" id="PTHR32552:SF68">
    <property type="entry name" value="FERRICHROME OUTER MEMBRANE TRANSPORTER_PHAGE RECEPTOR"/>
    <property type="match status" value="1"/>
</dbReference>
<evidence type="ECO:0000256" key="7">
    <source>
        <dbReference type="ARBA" id="ARBA00022729"/>
    </source>
</evidence>
<dbReference type="InterPro" id="IPR039426">
    <property type="entry name" value="TonB-dep_rcpt-like"/>
</dbReference>
<protein>
    <submittedName>
        <fullName evidence="19">TonB-dependent siderophore receptor</fullName>
    </submittedName>
</protein>
<proteinExistence type="inferred from homology"/>
<dbReference type="RefSeq" id="WP_254293035.1">
    <property type="nucleotide sequence ID" value="NZ_JAMLDX010000007.1"/>
</dbReference>
<dbReference type="InterPro" id="IPR037066">
    <property type="entry name" value="Plug_dom_sf"/>
</dbReference>
<dbReference type="Gene3D" id="2.40.170.20">
    <property type="entry name" value="TonB-dependent receptor, beta-barrel domain"/>
    <property type="match status" value="1"/>
</dbReference>
<sequence>MRKQTETNRRMKRLALLSACCIAALPGIAAAQDGQGSAGEDDDNIIVTGSRATTATKTDTPILRIPQAIEIVTLEEMQDRGAQNIREALKYTAGVYNASDDSRGDFNNIRGFQSVLFVDGLKRNYGFVYMPRPEIATLEKVEVLVGPASVLYGAGSASGLTNMQTKRPQFEFGGSASFSYGTHNRIEGTYDITGPISDNVAVRLVGVVRNSDSRMDYTPNDRVVGQGAITWRPSDRTDITAIGIYQRDNNAPNYNINPLITSLYAQSNNRIPDSRFFGEPGINKGNKEYAAATLLISHEFSDLLTFRSSTRYTVADTHQAEVYLNPSSTGNPLNPFVAGSTSRVNRNLFAINISYKVFNSDNNLGINFDTGPLSHKVLLGVDYSHFKQLSSQAFASNQSTIDIFNPVYGLSPGPVFAAPVTQILKQTGYYAQDQIDFGEIASLVLGIRRDSYSKQDVGRPVEKTNNTSKRAGLTVNITPTLAPFASYSESFLPISGLNQFGNTYVPLIGNQKEFGIKWQPLRSTLLRVSYYDVEEANSLRVDPANPLNRIQTGSVRSKGVEFQANHRTKDFSLTLAWSHADTRVSDQNYQQDAVPKTLASIYGTKSVELGNDLTLRVGAGVRHQGKMTSRHPTNGFIVHTPSYTLVDAMVAFDYKKWSLQFNAVNLMDDLYYPSCSYFGSCANGEPRTVNGTLTYRF</sequence>
<dbReference type="InterPro" id="IPR010105">
    <property type="entry name" value="TonB_sidphr_rcpt"/>
</dbReference>
<keyword evidence="20" id="KW-1185">Reference proteome</keyword>
<evidence type="ECO:0000256" key="13">
    <source>
        <dbReference type="ARBA" id="ARBA00023237"/>
    </source>
</evidence>
<comment type="caution">
    <text evidence="19">The sequence shown here is derived from an EMBL/GenBank/DDBJ whole genome shotgun (WGS) entry which is preliminary data.</text>
</comment>
<keyword evidence="3 14" id="KW-0813">Transport</keyword>
<evidence type="ECO:0000313" key="20">
    <source>
        <dbReference type="Proteomes" id="UP001139451"/>
    </source>
</evidence>
<comment type="subcellular location">
    <subcellularLocation>
        <location evidence="1 14">Cell outer membrane</location>
        <topology evidence="1 14">Multi-pass membrane protein</topology>
    </subcellularLocation>
</comment>
<dbReference type="GO" id="GO:0015891">
    <property type="term" value="P:siderophore transport"/>
    <property type="evidence" value="ECO:0007669"/>
    <property type="project" value="InterPro"/>
</dbReference>
<dbReference type="InterPro" id="IPR036942">
    <property type="entry name" value="Beta-barrel_TonB_sf"/>
</dbReference>
<evidence type="ECO:0000256" key="4">
    <source>
        <dbReference type="ARBA" id="ARBA00022452"/>
    </source>
</evidence>
<evidence type="ECO:0000256" key="10">
    <source>
        <dbReference type="ARBA" id="ARBA00023077"/>
    </source>
</evidence>